<dbReference type="EMBL" id="CP015108">
    <property type="protein sequence ID" value="ARF13207.1"/>
    <property type="molecule type" value="Genomic_DNA"/>
</dbReference>
<dbReference type="RefSeq" id="WP_029052939.1">
    <property type="nucleotide sequence ID" value="NZ_CP015108.1"/>
</dbReference>
<keyword evidence="4" id="KW-0479">Metal-binding</keyword>
<gene>
    <name evidence="11" type="ORF">SporoS204_02830</name>
</gene>
<evidence type="ECO:0000256" key="3">
    <source>
        <dbReference type="ARBA" id="ARBA00022578"/>
    </source>
</evidence>
<dbReference type="NCBIfam" id="NF038281">
    <property type="entry name" value="IS200_TnpB"/>
    <property type="match status" value="1"/>
</dbReference>
<keyword evidence="3" id="KW-0815">Transposition</keyword>
<evidence type="ECO:0000256" key="5">
    <source>
        <dbReference type="ARBA" id="ARBA00022833"/>
    </source>
</evidence>
<feature type="domain" description="Cas12f1-like TNB" evidence="9">
    <location>
        <begin position="301"/>
        <end position="369"/>
    </location>
</feature>
<evidence type="ECO:0000259" key="10">
    <source>
        <dbReference type="Pfam" id="PF12323"/>
    </source>
</evidence>
<keyword evidence="12" id="KW-1185">Reference proteome</keyword>
<dbReference type="InterPro" id="IPR053522">
    <property type="entry name" value="RNA-guided_endonuclease_TnpB"/>
</dbReference>
<dbReference type="Proteomes" id="UP000192486">
    <property type="component" value="Chromosome"/>
</dbReference>
<dbReference type="InterPro" id="IPR010095">
    <property type="entry name" value="Cas12f1-like_TNB"/>
</dbReference>
<evidence type="ECO:0000259" key="9">
    <source>
        <dbReference type="Pfam" id="PF07282"/>
    </source>
</evidence>
<dbReference type="InterPro" id="IPR021027">
    <property type="entry name" value="Transposase_put_HTH"/>
</dbReference>
<name>A0ABM6JSM0_SPOUR</name>
<dbReference type="PANTHER" id="PTHR30405">
    <property type="entry name" value="TRANSPOSASE"/>
    <property type="match status" value="1"/>
</dbReference>
<dbReference type="Pfam" id="PF12323">
    <property type="entry name" value="HTH_OrfB_IS605"/>
    <property type="match status" value="1"/>
</dbReference>
<reference evidence="11 12" key="1">
    <citation type="submission" date="2016-04" db="EMBL/GenBank/DDBJ databases">
        <title>Comparative Genomics and Epigenetics of Sporosarcina ureae.</title>
        <authorList>
            <person name="Oliver A.S."/>
            <person name="Cooper K.K."/>
        </authorList>
    </citation>
    <scope>NUCLEOTIDE SEQUENCE [LARGE SCALE GENOMIC DNA]</scope>
    <source>
        <strain evidence="11 12">S204</strain>
    </source>
</reference>
<evidence type="ECO:0000259" key="8">
    <source>
        <dbReference type="Pfam" id="PF01385"/>
    </source>
</evidence>
<comment type="similarity">
    <text evidence="2">In the N-terminal section; belongs to the transposase 2 family.</text>
</comment>
<sequence>MLIHKAFRFRIYPTKEQQMLIARTIGCSRFVFNHFLYKWEHTFKETGKGLSYGICSAELTQLKKLEDTIWLNEVDSIALQSSLKNLADAFARFFNKQNAIPRFKSKNHPVQSYTTKQTNGNIAIVGHAIKLPKLGWVKLAKSREVDGRIMNATIRRTATGKYFVSVLVETVISELPKTNSAVGIDVGLKDFAVLSDGTVCENLKSFRSMEKKLAKAERILSRRKESARKRKCLLSDAKNYQKQRIVVARIHETIANKRKDYLHKRSTEIIKNHDVIGIEDLQVVKLLKNPQLAKAFSDVSWSQFRFMLEYKAKWYGKHVVIVGKIFPSSQLCSGCGARNQDVKHLALREWDCPNCRCHHDRDLNASINLKNEAIRLRTAGTAGIA</sequence>
<comment type="similarity">
    <text evidence="1">In the C-terminal section; belongs to the transposase 35 family.</text>
</comment>
<keyword evidence="6" id="KW-0238">DNA-binding</keyword>
<evidence type="ECO:0000313" key="11">
    <source>
        <dbReference type="EMBL" id="ARF13207.1"/>
    </source>
</evidence>
<dbReference type="NCBIfam" id="NF040570">
    <property type="entry name" value="guided_TnpB"/>
    <property type="match status" value="1"/>
</dbReference>
<evidence type="ECO:0000256" key="1">
    <source>
        <dbReference type="ARBA" id="ARBA00008761"/>
    </source>
</evidence>
<keyword evidence="5" id="KW-0862">Zinc</keyword>
<feature type="domain" description="Probable transposase IS891/IS1136/IS1341" evidence="8">
    <location>
        <begin position="169"/>
        <end position="288"/>
    </location>
</feature>
<evidence type="ECO:0000256" key="7">
    <source>
        <dbReference type="ARBA" id="ARBA00023172"/>
    </source>
</evidence>
<proteinExistence type="inferred from homology"/>
<evidence type="ECO:0000313" key="12">
    <source>
        <dbReference type="Proteomes" id="UP000192486"/>
    </source>
</evidence>
<dbReference type="Pfam" id="PF07282">
    <property type="entry name" value="Cas12f1-like_TNB"/>
    <property type="match status" value="1"/>
</dbReference>
<feature type="domain" description="Transposase putative helix-turn-helix" evidence="10">
    <location>
        <begin position="1"/>
        <end position="48"/>
    </location>
</feature>
<evidence type="ECO:0000256" key="2">
    <source>
        <dbReference type="ARBA" id="ARBA00011044"/>
    </source>
</evidence>
<dbReference type="Pfam" id="PF01385">
    <property type="entry name" value="OrfB_IS605"/>
    <property type="match status" value="1"/>
</dbReference>
<evidence type="ECO:0000256" key="4">
    <source>
        <dbReference type="ARBA" id="ARBA00022723"/>
    </source>
</evidence>
<dbReference type="InterPro" id="IPR051399">
    <property type="entry name" value="RNA-guided_DNA_endo/Transpos"/>
</dbReference>
<protein>
    <submittedName>
        <fullName evidence="11">Transposase</fullName>
    </submittedName>
</protein>
<organism evidence="11 12">
    <name type="scientific">Sporosarcina ureae</name>
    <dbReference type="NCBI Taxonomy" id="1571"/>
    <lineage>
        <taxon>Bacteria</taxon>
        <taxon>Bacillati</taxon>
        <taxon>Bacillota</taxon>
        <taxon>Bacilli</taxon>
        <taxon>Bacillales</taxon>
        <taxon>Caryophanaceae</taxon>
        <taxon>Sporosarcina</taxon>
    </lineage>
</organism>
<dbReference type="PANTHER" id="PTHR30405:SF25">
    <property type="entry name" value="RNA-GUIDED DNA ENDONUCLEASE INSQ-RELATED"/>
    <property type="match status" value="1"/>
</dbReference>
<dbReference type="NCBIfam" id="TIGR01766">
    <property type="entry name" value="IS200/IS605 family accessory protein TnpB-like domain"/>
    <property type="match status" value="1"/>
</dbReference>
<dbReference type="InterPro" id="IPR001959">
    <property type="entry name" value="Transposase"/>
</dbReference>
<evidence type="ECO:0000256" key="6">
    <source>
        <dbReference type="ARBA" id="ARBA00023125"/>
    </source>
</evidence>
<accession>A0ABM6JSM0</accession>
<keyword evidence="7" id="KW-0233">DNA recombination</keyword>